<dbReference type="Pfam" id="PF00664">
    <property type="entry name" value="ABC_membrane"/>
    <property type="match status" value="1"/>
</dbReference>
<dbReference type="InterPro" id="IPR003439">
    <property type="entry name" value="ABC_transporter-like_ATP-bd"/>
</dbReference>
<keyword evidence="12" id="KW-0378">Hydrolase</keyword>
<evidence type="ECO:0000259" key="10">
    <source>
        <dbReference type="PROSITE" id="PS50893"/>
    </source>
</evidence>
<dbReference type="GO" id="GO:0034040">
    <property type="term" value="F:ATPase-coupled lipid transmembrane transporter activity"/>
    <property type="evidence" value="ECO:0007669"/>
    <property type="project" value="TreeGrafter"/>
</dbReference>
<dbReference type="InterPro" id="IPR047957">
    <property type="entry name" value="ABC_AprD-like_6TM"/>
</dbReference>
<dbReference type="AlphaFoldDB" id="A0A318JLA5"/>
<organism evidence="12 13">
    <name type="scientific">Aquitalea magnusonii</name>
    <dbReference type="NCBI Taxonomy" id="332411"/>
    <lineage>
        <taxon>Bacteria</taxon>
        <taxon>Pseudomonadati</taxon>
        <taxon>Pseudomonadota</taxon>
        <taxon>Betaproteobacteria</taxon>
        <taxon>Neisseriales</taxon>
        <taxon>Chromobacteriaceae</taxon>
        <taxon>Aquitalea</taxon>
    </lineage>
</organism>
<dbReference type="FunFam" id="1.20.1560.10:FF:000109">
    <property type="entry name" value="Alkaline protease secretion ATP-binding protein aprD"/>
    <property type="match status" value="1"/>
</dbReference>
<dbReference type="InterPro" id="IPR003593">
    <property type="entry name" value="AAA+_ATPase"/>
</dbReference>
<dbReference type="CDD" id="cd18586">
    <property type="entry name" value="ABC_6TM_PrtD_like"/>
    <property type="match status" value="1"/>
</dbReference>
<evidence type="ECO:0000256" key="4">
    <source>
        <dbReference type="ARBA" id="ARBA00022692"/>
    </source>
</evidence>
<evidence type="ECO:0000256" key="6">
    <source>
        <dbReference type="ARBA" id="ARBA00022840"/>
    </source>
</evidence>
<dbReference type="Gene3D" id="1.20.1560.10">
    <property type="entry name" value="ABC transporter type 1, transmembrane domain"/>
    <property type="match status" value="1"/>
</dbReference>
<dbReference type="Proteomes" id="UP000248395">
    <property type="component" value="Unassembled WGS sequence"/>
</dbReference>
<feature type="domain" description="ABC transporter" evidence="10">
    <location>
        <begin position="331"/>
        <end position="566"/>
    </location>
</feature>
<keyword evidence="6 12" id="KW-0067">ATP-binding</keyword>
<dbReference type="EMBL" id="QJKC01000005">
    <property type="protein sequence ID" value="PXX49065.1"/>
    <property type="molecule type" value="Genomic_DNA"/>
</dbReference>
<keyword evidence="8 9" id="KW-0472">Membrane</keyword>
<dbReference type="GO" id="GO:0006508">
    <property type="term" value="P:proteolysis"/>
    <property type="evidence" value="ECO:0007669"/>
    <property type="project" value="UniProtKB-KW"/>
</dbReference>
<comment type="caution">
    <text evidence="12">The sequence shown here is derived from an EMBL/GenBank/DDBJ whole genome shotgun (WGS) entry which is preliminary data.</text>
</comment>
<evidence type="ECO:0000256" key="2">
    <source>
        <dbReference type="ARBA" id="ARBA00022448"/>
    </source>
</evidence>
<dbReference type="SUPFAM" id="SSF52540">
    <property type="entry name" value="P-loop containing nucleoside triphosphate hydrolases"/>
    <property type="match status" value="1"/>
</dbReference>
<evidence type="ECO:0000259" key="11">
    <source>
        <dbReference type="PROSITE" id="PS50929"/>
    </source>
</evidence>
<dbReference type="GO" id="GO:0005524">
    <property type="term" value="F:ATP binding"/>
    <property type="evidence" value="ECO:0007669"/>
    <property type="project" value="UniProtKB-KW"/>
</dbReference>
<dbReference type="InterPro" id="IPR010128">
    <property type="entry name" value="ATPase_T1SS_PrtD-like"/>
</dbReference>
<dbReference type="InterPro" id="IPR036640">
    <property type="entry name" value="ABC1_TM_sf"/>
</dbReference>
<dbReference type="RefSeq" id="WP_059285803.1">
    <property type="nucleotide sequence ID" value="NZ_LNQU01000041.1"/>
</dbReference>
<dbReference type="OrthoDB" id="8554730at2"/>
<sequence length="585" mass="63906">MKRLLQSRSELSQVLQTFRQTFYQLAGFSAVINLLMLLPSIYMLQIYDRVLHSRNETTLLMLTLMVVGLYGLMSLLELVRSAVLIRVGNRLDMQLNFRVFTAAFERNLRRNNGNAGQALHDLTSVRQFLTGNGLFAFFDAPWAPIYLAVTFMFHWILGLFVLGGMLILCALAWLTELSTRKPLAEANQAAIAAGNYANNNLRNAEVIEAMGMLPALRERWFLFQSRVLEKQTEASDKAARIGAISKLVRLSLQSLVLAVGALLAIQNEISPGMMIAGSILMGRALQPVEMAIATWKQLIGARSAYQRLDDLLAEYPARLSGMSLPRPQGNVQVEAVVAGAPGGHAPILKGISCAMQHGDIVGIVGPSAAGKSTLARLLVGIWPAQSGKVRLDGADIFQWNKDELGPHIGYLPQDIELFEGSIAENIARFGDIDSQLVIEAATRAGVHEMILRFPQGYDTRLGDGGSMLSGGQKQRIALARAIYASPAFVVLDEPNSNLDDVGEQALIHTVMDLKAHGTTVVLITHRTSILNAVDKLLVMRDGQLHLFGPRDQVLYALNQAAQQALQQQQAAAQDQAGHTSNENQA</sequence>
<dbReference type="FunFam" id="3.40.50.300:FF:001444">
    <property type="entry name" value="ABC transporter ATP-binding protein"/>
    <property type="match status" value="1"/>
</dbReference>
<keyword evidence="12" id="KW-0645">Protease</keyword>
<accession>A0A318JLA5</accession>
<protein>
    <submittedName>
        <fullName evidence="12">ATP-binding cassette subfamily C exporter for protease/lipase</fullName>
    </submittedName>
</protein>
<evidence type="ECO:0000256" key="7">
    <source>
        <dbReference type="ARBA" id="ARBA00022989"/>
    </source>
</evidence>
<dbReference type="GO" id="GO:0008233">
    <property type="term" value="F:peptidase activity"/>
    <property type="evidence" value="ECO:0007669"/>
    <property type="project" value="UniProtKB-KW"/>
</dbReference>
<name>A0A318JLA5_9NEIS</name>
<evidence type="ECO:0000313" key="13">
    <source>
        <dbReference type="Proteomes" id="UP000248395"/>
    </source>
</evidence>
<keyword evidence="5" id="KW-0547">Nucleotide-binding</keyword>
<keyword evidence="13" id="KW-1185">Reference proteome</keyword>
<dbReference type="InterPro" id="IPR027417">
    <property type="entry name" value="P-loop_NTPase"/>
</dbReference>
<dbReference type="GO" id="GO:0005886">
    <property type="term" value="C:plasma membrane"/>
    <property type="evidence" value="ECO:0007669"/>
    <property type="project" value="UniProtKB-SubCell"/>
</dbReference>
<dbReference type="InterPro" id="IPR011527">
    <property type="entry name" value="ABC1_TM_dom"/>
</dbReference>
<evidence type="ECO:0000256" key="1">
    <source>
        <dbReference type="ARBA" id="ARBA00004651"/>
    </source>
</evidence>
<feature type="transmembrane region" description="Helical" evidence="9">
    <location>
        <begin position="59"/>
        <end position="79"/>
    </location>
</feature>
<dbReference type="PROSITE" id="PS50893">
    <property type="entry name" value="ABC_TRANSPORTER_2"/>
    <property type="match status" value="1"/>
</dbReference>
<evidence type="ECO:0000256" key="3">
    <source>
        <dbReference type="ARBA" id="ARBA00022475"/>
    </source>
</evidence>
<dbReference type="GO" id="GO:0030253">
    <property type="term" value="P:protein secretion by the type I secretion system"/>
    <property type="evidence" value="ECO:0007669"/>
    <property type="project" value="InterPro"/>
</dbReference>
<dbReference type="GO" id="GO:0016887">
    <property type="term" value="F:ATP hydrolysis activity"/>
    <property type="evidence" value="ECO:0007669"/>
    <property type="project" value="InterPro"/>
</dbReference>
<feature type="transmembrane region" description="Helical" evidence="9">
    <location>
        <begin position="155"/>
        <end position="174"/>
    </location>
</feature>
<dbReference type="PANTHER" id="PTHR24221">
    <property type="entry name" value="ATP-BINDING CASSETTE SUB-FAMILY B"/>
    <property type="match status" value="1"/>
</dbReference>
<dbReference type="Gene3D" id="3.40.50.300">
    <property type="entry name" value="P-loop containing nucleotide triphosphate hydrolases"/>
    <property type="match status" value="1"/>
</dbReference>
<dbReference type="SUPFAM" id="SSF90123">
    <property type="entry name" value="ABC transporter transmembrane region"/>
    <property type="match status" value="1"/>
</dbReference>
<feature type="domain" description="ABC transmembrane type-1" evidence="11">
    <location>
        <begin position="28"/>
        <end position="300"/>
    </location>
</feature>
<keyword evidence="3" id="KW-1003">Cell membrane</keyword>
<keyword evidence="4 9" id="KW-0812">Transmembrane</keyword>
<keyword evidence="2" id="KW-0813">Transport</keyword>
<dbReference type="InterPro" id="IPR017871">
    <property type="entry name" value="ABC_transporter-like_CS"/>
</dbReference>
<evidence type="ECO:0000256" key="8">
    <source>
        <dbReference type="ARBA" id="ARBA00023136"/>
    </source>
</evidence>
<dbReference type="NCBIfam" id="TIGR01842">
    <property type="entry name" value="type_I_sec_PrtD"/>
    <property type="match status" value="1"/>
</dbReference>
<gene>
    <name evidence="12" type="ORF">DFR38_105107</name>
</gene>
<dbReference type="SMART" id="SM00382">
    <property type="entry name" value="AAA"/>
    <property type="match status" value="1"/>
</dbReference>
<evidence type="ECO:0000313" key="12">
    <source>
        <dbReference type="EMBL" id="PXX49065.1"/>
    </source>
</evidence>
<dbReference type="PANTHER" id="PTHR24221:SF248">
    <property type="entry name" value="ABC TRANSPORTER TRANSMEMBRANE REGION"/>
    <property type="match status" value="1"/>
</dbReference>
<reference evidence="12 13" key="1">
    <citation type="submission" date="2018-05" db="EMBL/GenBank/DDBJ databases">
        <title>Genomic Encyclopedia of Type Strains, Phase IV (KMG-IV): sequencing the most valuable type-strain genomes for metagenomic binning, comparative biology and taxonomic classification.</title>
        <authorList>
            <person name="Goeker M."/>
        </authorList>
    </citation>
    <scope>NUCLEOTIDE SEQUENCE [LARGE SCALE GENOMIC DNA]</scope>
    <source>
        <strain evidence="12 13">DSM 25134</strain>
    </source>
</reference>
<dbReference type="GO" id="GO:0030256">
    <property type="term" value="C:type I protein secretion system complex"/>
    <property type="evidence" value="ECO:0007669"/>
    <property type="project" value="InterPro"/>
</dbReference>
<dbReference type="PROSITE" id="PS50929">
    <property type="entry name" value="ABC_TM1F"/>
    <property type="match status" value="1"/>
</dbReference>
<evidence type="ECO:0000256" key="5">
    <source>
        <dbReference type="ARBA" id="ARBA00022741"/>
    </source>
</evidence>
<dbReference type="PROSITE" id="PS00211">
    <property type="entry name" value="ABC_TRANSPORTER_1"/>
    <property type="match status" value="1"/>
</dbReference>
<dbReference type="Pfam" id="PF00005">
    <property type="entry name" value="ABC_tran"/>
    <property type="match status" value="1"/>
</dbReference>
<keyword evidence="7 9" id="KW-1133">Transmembrane helix</keyword>
<evidence type="ECO:0000256" key="9">
    <source>
        <dbReference type="SAM" id="Phobius"/>
    </source>
</evidence>
<proteinExistence type="predicted"/>
<dbReference type="GO" id="GO:0140359">
    <property type="term" value="F:ABC-type transporter activity"/>
    <property type="evidence" value="ECO:0007669"/>
    <property type="project" value="InterPro"/>
</dbReference>
<comment type="subcellular location">
    <subcellularLocation>
        <location evidence="1">Cell membrane</location>
        <topology evidence="1">Multi-pass membrane protein</topology>
    </subcellularLocation>
</comment>
<feature type="transmembrane region" description="Helical" evidence="9">
    <location>
        <begin position="21"/>
        <end position="47"/>
    </location>
</feature>
<dbReference type="InterPro" id="IPR039421">
    <property type="entry name" value="Type_1_exporter"/>
</dbReference>